<dbReference type="STRING" id="443610.VE25_21340"/>
<dbReference type="SMART" id="SM00460">
    <property type="entry name" value="TGc"/>
    <property type="match status" value="1"/>
</dbReference>
<comment type="caution">
    <text evidence="3">The sequence shown here is derived from an EMBL/GenBank/DDBJ whole genome shotgun (WGS) entry which is preliminary data.</text>
</comment>
<evidence type="ECO:0000313" key="4">
    <source>
        <dbReference type="Proteomes" id="UP000033632"/>
    </source>
</evidence>
<feature type="domain" description="Transglutaminase-like" evidence="2">
    <location>
        <begin position="159"/>
        <end position="221"/>
    </location>
</feature>
<protein>
    <recommendedName>
        <fullName evidence="2">Transglutaminase-like domain-containing protein</fullName>
    </recommendedName>
</protein>
<evidence type="ECO:0000256" key="1">
    <source>
        <dbReference type="SAM" id="MobiDB-lite"/>
    </source>
</evidence>
<evidence type="ECO:0000259" key="2">
    <source>
        <dbReference type="SMART" id="SM00460"/>
    </source>
</evidence>
<accession>A0A0F5FCS4</accession>
<dbReference type="SUPFAM" id="SSF54001">
    <property type="entry name" value="Cysteine proteinases"/>
    <property type="match status" value="1"/>
</dbReference>
<dbReference type="Proteomes" id="UP000033632">
    <property type="component" value="Unassembled WGS sequence"/>
</dbReference>
<organism evidence="3 4">
    <name type="scientific">Devosia geojensis</name>
    <dbReference type="NCBI Taxonomy" id="443610"/>
    <lineage>
        <taxon>Bacteria</taxon>
        <taxon>Pseudomonadati</taxon>
        <taxon>Pseudomonadota</taxon>
        <taxon>Alphaproteobacteria</taxon>
        <taxon>Hyphomicrobiales</taxon>
        <taxon>Devosiaceae</taxon>
        <taxon>Devosia</taxon>
    </lineage>
</organism>
<dbReference type="Gene3D" id="3.10.620.30">
    <property type="match status" value="1"/>
</dbReference>
<name>A0A0F5FCS4_9HYPH</name>
<dbReference type="InterPro" id="IPR013589">
    <property type="entry name" value="Bac_transglu_N"/>
</dbReference>
<keyword evidence="4" id="KW-1185">Reference proteome</keyword>
<dbReference type="InterPro" id="IPR038765">
    <property type="entry name" value="Papain-like_cys_pep_sf"/>
</dbReference>
<dbReference type="EMBL" id="JZEX01000207">
    <property type="protein sequence ID" value="KKB06714.1"/>
    <property type="molecule type" value="Genomic_DNA"/>
</dbReference>
<dbReference type="Pfam" id="PF08379">
    <property type="entry name" value="Bact_transglu_N"/>
    <property type="match status" value="1"/>
</dbReference>
<dbReference type="Pfam" id="PF01841">
    <property type="entry name" value="Transglut_core"/>
    <property type="match status" value="1"/>
</dbReference>
<dbReference type="PANTHER" id="PTHR33490:SF6">
    <property type="entry name" value="SLL1049 PROTEIN"/>
    <property type="match status" value="1"/>
</dbReference>
<evidence type="ECO:0000313" key="3">
    <source>
        <dbReference type="EMBL" id="KKB06714.1"/>
    </source>
</evidence>
<dbReference type="PANTHER" id="PTHR33490">
    <property type="entry name" value="BLR5614 PROTEIN-RELATED"/>
    <property type="match status" value="1"/>
</dbReference>
<dbReference type="InterPro" id="IPR002931">
    <property type="entry name" value="Transglutaminase-like"/>
</dbReference>
<sequence>MRIAIRHTLSLTPPPDTNNLVFQLLLTPGSGATQKLERWSVEAPGTSNAARFVDAFGNLVHFVNQMRPDGPLAITASGIVETFDRNGVLGKPGGEPVPALFLRATTLTRVPVTLYGKFRSTREDRIATLHALMARVGEVLGGSEAGQQQSQDGQSQSQTSGAPKADAALLAHGFVGAARALDIPARYVSGYLFGADEKPAPHAWAEAYDPGLGWIGFDPSLQLCPTERHVRLSVGLDALSTTPVRAVPDGEGVKTLEVRVEAA</sequence>
<dbReference type="AlphaFoldDB" id="A0A0F5FCS4"/>
<feature type="compositionally biased region" description="Low complexity" evidence="1">
    <location>
        <begin position="145"/>
        <end position="161"/>
    </location>
</feature>
<proteinExistence type="predicted"/>
<reference evidence="3 4" key="1">
    <citation type="submission" date="2015-03" db="EMBL/GenBank/DDBJ databases">
        <authorList>
            <person name="Hassan Y.I."/>
            <person name="Lepp D."/>
            <person name="Li X.-Z."/>
            <person name="Zhou T."/>
        </authorList>
    </citation>
    <scope>NUCLEOTIDE SEQUENCE [LARGE SCALE GENOMIC DNA]</scope>
    <source>
        <strain evidence="3 4">BD-c194</strain>
    </source>
</reference>
<feature type="region of interest" description="Disordered" evidence="1">
    <location>
        <begin position="143"/>
        <end position="163"/>
    </location>
</feature>
<gene>
    <name evidence="3" type="ORF">VE25_21340</name>
</gene>
<dbReference type="PATRIC" id="fig|443610.3.peg.3507"/>
<dbReference type="RefSeq" id="WP_046110708.1">
    <property type="nucleotide sequence ID" value="NZ_JZEX01000207.1"/>
</dbReference>
<dbReference type="OrthoDB" id="9804023at2"/>